<proteinExistence type="predicted"/>
<dbReference type="GO" id="GO:0003677">
    <property type="term" value="F:DNA binding"/>
    <property type="evidence" value="ECO:0007669"/>
    <property type="project" value="UniProtKB-UniRule"/>
</dbReference>
<evidence type="ECO:0000256" key="3">
    <source>
        <dbReference type="SAM" id="SignalP"/>
    </source>
</evidence>
<dbReference type="InterPro" id="IPR007889">
    <property type="entry name" value="HTH_Psq"/>
</dbReference>
<keyword evidence="3" id="KW-0732">Signal</keyword>
<sequence length="114" mass="13041">MLMLQLLRSFCFIMNLLVIMPRQYKRETQKANSYTPDDLNAALEAIRSNGISIKRASVLYNIPKSTLAGHKTGRRWVKSQSLGRMTDIPIEQTIITESIKTMGKWGLDLSRQEI</sequence>
<feature type="domain" description="HTH psq-type" evidence="4">
    <location>
        <begin position="25"/>
        <end position="77"/>
    </location>
</feature>
<evidence type="ECO:0000259" key="4">
    <source>
        <dbReference type="PROSITE" id="PS50960"/>
    </source>
</evidence>
<evidence type="ECO:0000313" key="5">
    <source>
        <dbReference type="EMBL" id="CAH1114679.1"/>
    </source>
</evidence>
<comment type="subcellular location">
    <subcellularLocation>
        <location evidence="1 2">Nucleus</location>
    </subcellularLocation>
</comment>
<dbReference type="Proteomes" id="UP001153636">
    <property type="component" value="Chromosome 8"/>
</dbReference>
<dbReference type="SUPFAM" id="SSF46689">
    <property type="entry name" value="Homeodomain-like"/>
    <property type="match status" value="1"/>
</dbReference>
<dbReference type="PROSITE" id="PS50960">
    <property type="entry name" value="HTH_PSQ"/>
    <property type="match status" value="1"/>
</dbReference>
<protein>
    <recommendedName>
        <fullName evidence="4">HTH psq-type domain-containing protein</fullName>
    </recommendedName>
</protein>
<dbReference type="OrthoDB" id="6779659at2759"/>
<evidence type="ECO:0000313" key="6">
    <source>
        <dbReference type="Proteomes" id="UP001153636"/>
    </source>
</evidence>
<gene>
    <name evidence="5" type="ORF">PSYICH_LOCUS14610</name>
</gene>
<dbReference type="InterPro" id="IPR009057">
    <property type="entry name" value="Homeodomain-like_sf"/>
</dbReference>
<feature type="chain" id="PRO_5040420733" description="HTH psq-type domain-containing protein" evidence="3">
    <location>
        <begin position="22"/>
        <end position="114"/>
    </location>
</feature>
<name>A0A9P0GIB0_9CUCU</name>
<keyword evidence="2" id="KW-0539">Nucleus</keyword>
<dbReference type="Pfam" id="PF05225">
    <property type="entry name" value="HTH_psq"/>
    <property type="match status" value="1"/>
</dbReference>
<accession>A0A9P0GIB0</accession>
<dbReference type="GO" id="GO:0005634">
    <property type="term" value="C:nucleus"/>
    <property type="evidence" value="ECO:0007669"/>
    <property type="project" value="UniProtKB-SubCell"/>
</dbReference>
<keyword evidence="6" id="KW-1185">Reference proteome</keyword>
<evidence type="ECO:0000256" key="1">
    <source>
        <dbReference type="ARBA" id="ARBA00004123"/>
    </source>
</evidence>
<evidence type="ECO:0000256" key="2">
    <source>
        <dbReference type="PROSITE-ProRule" id="PRU00320"/>
    </source>
</evidence>
<organism evidence="5 6">
    <name type="scientific">Psylliodes chrysocephalus</name>
    <dbReference type="NCBI Taxonomy" id="3402493"/>
    <lineage>
        <taxon>Eukaryota</taxon>
        <taxon>Metazoa</taxon>
        <taxon>Ecdysozoa</taxon>
        <taxon>Arthropoda</taxon>
        <taxon>Hexapoda</taxon>
        <taxon>Insecta</taxon>
        <taxon>Pterygota</taxon>
        <taxon>Neoptera</taxon>
        <taxon>Endopterygota</taxon>
        <taxon>Coleoptera</taxon>
        <taxon>Polyphaga</taxon>
        <taxon>Cucujiformia</taxon>
        <taxon>Chrysomeloidea</taxon>
        <taxon>Chrysomelidae</taxon>
        <taxon>Galerucinae</taxon>
        <taxon>Alticini</taxon>
        <taxon>Psylliodes</taxon>
    </lineage>
</organism>
<reference evidence="5" key="1">
    <citation type="submission" date="2022-01" db="EMBL/GenBank/DDBJ databases">
        <authorList>
            <person name="King R."/>
        </authorList>
    </citation>
    <scope>NUCLEOTIDE SEQUENCE</scope>
</reference>
<feature type="signal peptide" evidence="3">
    <location>
        <begin position="1"/>
        <end position="21"/>
    </location>
</feature>
<dbReference type="Gene3D" id="1.10.10.60">
    <property type="entry name" value="Homeodomain-like"/>
    <property type="match status" value="1"/>
</dbReference>
<dbReference type="EMBL" id="OV651820">
    <property type="protein sequence ID" value="CAH1114679.1"/>
    <property type="molecule type" value="Genomic_DNA"/>
</dbReference>
<dbReference type="AlphaFoldDB" id="A0A9P0GIB0"/>
<feature type="DNA-binding region" description="H-T-H motif" evidence="2">
    <location>
        <begin position="53"/>
        <end position="73"/>
    </location>
</feature>
<keyword evidence="2" id="KW-0238">DNA-binding</keyword>